<keyword evidence="3" id="KW-1185">Reference proteome</keyword>
<evidence type="ECO:0000313" key="3">
    <source>
        <dbReference type="Proteomes" id="UP000545507"/>
    </source>
</evidence>
<reference evidence="2 3" key="1">
    <citation type="submission" date="2019-09" db="EMBL/GenBank/DDBJ databases">
        <title>Hydrogenophaga aromatica sp. nov., isolated from a para-xylene-degrading enrichment culture.</title>
        <authorList>
            <person name="Tancsics A."/>
            <person name="Banerjee S."/>
        </authorList>
    </citation>
    <scope>NUCLEOTIDE SEQUENCE [LARGE SCALE GENOMIC DNA]</scope>
    <source>
        <strain evidence="2 3">D2P1</strain>
    </source>
</reference>
<proteinExistence type="predicted"/>
<name>A0A7Y8KZI6_9BURK</name>
<dbReference type="Gene3D" id="1.20.910.10">
    <property type="entry name" value="Heme oxygenase-like"/>
    <property type="match status" value="1"/>
</dbReference>
<dbReference type="AlphaFoldDB" id="A0A7Y8KZI6"/>
<accession>A0A7Y8KZI6</accession>
<protein>
    <submittedName>
        <fullName evidence="2">Iron-containing redox enzyme family protein</fullName>
    </submittedName>
</protein>
<dbReference type="InterPro" id="IPR016084">
    <property type="entry name" value="Haem_Oase-like_multi-hlx"/>
</dbReference>
<dbReference type="Pfam" id="PF03070">
    <property type="entry name" value="TENA_THI-4"/>
    <property type="match status" value="1"/>
</dbReference>
<dbReference type="EMBL" id="VYGV01000019">
    <property type="protein sequence ID" value="NWF47712.1"/>
    <property type="molecule type" value="Genomic_DNA"/>
</dbReference>
<evidence type="ECO:0000313" key="2">
    <source>
        <dbReference type="EMBL" id="NWF47712.1"/>
    </source>
</evidence>
<gene>
    <name evidence="2" type="ORF">F3K02_21015</name>
</gene>
<feature type="domain" description="Thiaminase-2/PQQC" evidence="1">
    <location>
        <begin position="26"/>
        <end position="61"/>
    </location>
</feature>
<comment type="caution">
    <text evidence="2">The sequence shown here is derived from an EMBL/GenBank/DDBJ whole genome shotgun (WGS) entry which is preliminary data.</text>
</comment>
<feature type="non-terminal residue" evidence="2">
    <location>
        <position position="61"/>
    </location>
</feature>
<evidence type="ECO:0000259" key="1">
    <source>
        <dbReference type="Pfam" id="PF03070"/>
    </source>
</evidence>
<sequence>MSTPMNRDELRTALENAIKGKSANKSPFSLAWAEGSLSREHLARWAENHYHYVGPFADYLA</sequence>
<dbReference type="InterPro" id="IPR004305">
    <property type="entry name" value="Thiaminase-2/PQQC"/>
</dbReference>
<organism evidence="2 3">
    <name type="scientific">Hydrogenophaga aromaticivorans</name>
    <dbReference type="NCBI Taxonomy" id="2610898"/>
    <lineage>
        <taxon>Bacteria</taxon>
        <taxon>Pseudomonadati</taxon>
        <taxon>Pseudomonadota</taxon>
        <taxon>Betaproteobacteria</taxon>
        <taxon>Burkholderiales</taxon>
        <taxon>Comamonadaceae</taxon>
        <taxon>Hydrogenophaga</taxon>
    </lineage>
</organism>
<dbReference type="Proteomes" id="UP000545507">
    <property type="component" value="Unassembled WGS sequence"/>
</dbReference>
<dbReference type="SUPFAM" id="SSF48613">
    <property type="entry name" value="Heme oxygenase-like"/>
    <property type="match status" value="1"/>
</dbReference>